<dbReference type="GO" id="GO:0003676">
    <property type="term" value="F:nucleic acid binding"/>
    <property type="evidence" value="ECO:0007669"/>
    <property type="project" value="InterPro"/>
</dbReference>
<feature type="domain" description="HNH nuclease" evidence="2">
    <location>
        <begin position="399"/>
        <end position="449"/>
    </location>
</feature>
<feature type="compositionally biased region" description="Basic and acidic residues" evidence="1">
    <location>
        <begin position="454"/>
        <end position="467"/>
    </location>
</feature>
<dbReference type="SMART" id="SM00507">
    <property type="entry name" value="HNHc"/>
    <property type="match status" value="1"/>
</dbReference>
<evidence type="ECO:0000256" key="1">
    <source>
        <dbReference type="SAM" id="MobiDB-lite"/>
    </source>
</evidence>
<dbReference type="Proteomes" id="UP000588158">
    <property type="component" value="Unassembled WGS sequence"/>
</dbReference>
<evidence type="ECO:0000313" key="3">
    <source>
        <dbReference type="EMBL" id="MBB5830344.1"/>
    </source>
</evidence>
<organism evidence="3 4">
    <name type="scientific">Brachybacterium aquaticum</name>
    <dbReference type="NCBI Taxonomy" id="1432564"/>
    <lineage>
        <taxon>Bacteria</taxon>
        <taxon>Bacillati</taxon>
        <taxon>Actinomycetota</taxon>
        <taxon>Actinomycetes</taxon>
        <taxon>Micrococcales</taxon>
        <taxon>Dermabacteraceae</taxon>
        <taxon>Brachybacterium</taxon>
    </lineage>
</organism>
<feature type="region of interest" description="Disordered" evidence="1">
    <location>
        <begin position="221"/>
        <end position="242"/>
    </location>
</feature>
<feature type="compositionally biased region" description="Basic residues" evidence="1">
    <location>
        <begin position="225"/>
        <end position="235"/>
    </location>
</feature>
<sequence length="532" mass="57462">MTASAQEFEPGPEDPSRQLLDALRAAGPRALAEMLGNQTHVLAALAAEPEDLLDPGAHATTDFSELVARLHEQAAALEVLEARAMVALADATHRELRAEEEARAAQEAGDQPSPAQLEKRAYRTTVRDLSMATRRSPSGAGRTLAARRRLVESMPTILGAMNDGRLRPENAHFAARAVGPLTPAQREEVDRRLGARLPYLGDGGSAEWEREVGRQIEKVDPAGQARRHQHARRSRSVTVRRGQHGMATLSAHIPGLDAARIRKRLSREAERRRAQGDRRGHQAIQADALVDTLLGRDTGMETTELDIGVIITDRALLDPAAGDIAQIEGYGPVPAEAVREEMREALAARRARMDELLGEDGALGEDGPELRAVLRRLYTHPTTGELVAVESVARAFPAALARYLLWRDVTCRGPHCDAPIRQSDHIVPHSRGGPTSLDNGQGLCGFCNDKEQQTRSVTREDDPEHPGHRVTWISRTGITATTGAEALTEPVGESMPGAGPELPDQSEPPDVQEPPDVPDPSADGSDETGPSP</sequence>
<dbReference type="AlphaFoldDB" id="A0A841AAX0"/>
<proteinExistence type="predicted"/>
<dbReference type="GO" id="GO:0004519">
    <property type="term" value="F:endonuclease activity"/>
    <property type="evidence" value="ECO:0007669"/>
    <property type="project" value="InterPro"/>
</dbReference>
<protein>
    <recommendedName>
        <fullName evidence="2">HNH nuclease domain-containing protein</fullName>
    </recommendedName>
</protein>
<dbReference type="GO" id="GO:0008270">
    <property type="term" value="F:zinc ion binding"/>
    <property type="evidence" value="ECO:0007669"/>
    <property type="project" value="InterPro"/>
</dbReference>
<gene>
    <name evidence="3" type="ORF">HNR70_000157</name>
</gene>
<dbReference type="InterPro" id="IPR003615">
    <property type="entry name" value="HNH_nuc"/>
</dbReference>
<dbReference type="Pfam" id="PF01844">
    <property type="entry name" value="HNH"/>
    <property type="match status" value="1"/>
</dbReference>
<evidence type="ECO:0000259" key="2">
    <source>
        <dbReference type="SMART" id="SM00507"/>
    </source>
</evidence>
<feature type="compositionally biased region" description="Polar residues" evidence="1">
    <location>
        <begin position="473"/>
        <end position="482"/>
    </location>
</feature>
<comment type="caution">
    <text evidence="3">The sequence shown here is derived from an EMBL/GenBank/DDBJ whole genome shotgun (WGS) entry which is preliminary data.</text>
</comment>
<reference evidence="3 4" key="1">
    <citation type="submission" date="2020-08" db="EMBL/GenBank/DDBJ databases">
        <title>Sequencing the genomes of 1000 actinobacteria strains.</title>
        <authorList>
            <person name="Klenk H.-P."/>
        </authorList>
    </citation>
    <scope>NUCLEOTIDE SEQUENCE [LARGE SCALE GENOMIC DNA]</scope>
    <source>
        <strain evidence="3 4">DSM 28796</strain>
    </source>
</reference>
<dbReference type="RefSeq" id="WP_184323976.1">
    <property type="nucleotide sequence ID" value="NZ_JACHLZ010000001.1"/>
</dbReference>
<dbReference type="InterPro" id="IPR002711">
    <property type="entry name" value="HNH"/>
</dbReference>
<accession>A0A841AAX0</accession>
<name>A0A841AAX0_9MICO</name>
<feature type="region of interest" description="Disordered" evidence="1">
    <location>
        <begin position="97"/>
        <end position="121"/>
    </location>
</feature>
<keyword evidence="4" id="KW-1185">Reference proteome</keyword>
<evidence type="ECO:0000313" key="4">
    <source>
        <dbReference type="Proteomes" id="UP000588158"/>
    </source>
</evidence>
<dbReference type="EMBL" id="JACHLZ010000001">
    <property type="protein sequence ID" value="MBB5830344.1"/>
    <property type="molecule type" value="Genomic_DNA"/>
</dbReference>
<dbReference type="CDD" id="cd00085">
    <property type="entry name" value="HNHc"/>
    <property type="match status" value="1"/>
</dbReference>
<dbReference type="Gene3D" id="1.10.30.50">
    <property type="match status" value="1"/>
</dbReference>
<feature type="region of interest" description="Disordered" evidence="1">
    <location>
        <begin position="454"/>
        <end position="532"/>
    </location>
</feature>